<dbReference type="Proteomes" id="UP001501274">
    <property type="component" value="Unassembled WGS sequence"/>
</dbReference>
<gene>
    <name evidence="1" type="ORF">Q4I28_000404</name>
</gene>
<organism evidence="1 2">
    <name type="scientific">Leishmania naiffi</name>
    <dbReference type="NCBI Taxonomy" id="5678"/>
    <lineage>
        <taxon>Eukaryota</taxon>
        <taxon>Discoba</taxon>
        <taxon>Euglenozoa</taxon>
        <taxon>Kinetoplastea</taxon>
        <taxon>Metakinetoplastina</taxon>
        <taxon>Trypanosomatida</taxon>
        <taxon>Trypanosomatidae</taxon>
        <taxon>Leishmaniinae</taxon>
        <taxon>Leishmania</taxon>
        <taxon>Leishmania naiffi species complex</taxon>
    </lineage>
</organism>
<reference evidence="1 2" key="1">
    <citation type="submission" date="2024-02" db="EMBL/GenBank/DDBJ databases">
        <title>FIRST GENOME SEQUENCES OF Leishmania (Viannia) shawi, Leishmania (Viannia) lindenbergi AND Leishmania (Viannia) utingensis.</title>
        <authorList>
            <person name="Resadore F."/>
            <person name="Custodio M.G.F."/>
            <person name="Boite M.C."/>
            <person name="Cupolillo E."/>
            <person name="Ferreira G.E.M."/>
        </authorList>
    </citation>
    <scope>NUCLEOTIDE SEQUENCE [LARGE SCALE GENOMIC DNA]</scope>
    <source>
        <strain evidence="1 2">MDAS/BR/1979/M5533</strain>
    </source>
</reference>
<evidence type="ECO:0000313" key="2">
    <source>
        <dbReference type="Proteomes" id="UP001501274"/>
    </source>
</evidence>
<evidence type="ECO:0000313" key="1">
    <source>
        <dbReference type="EMBL" id="KAL0531431.1"/>
    </source>
</evidence>
<dbReference type="EMBL" id="JBAMZN010000001">
    <property type="protein sequence ID" value="KAL0531431.1"/>
    <property type="molecule type" value="Genomic_DNA"/>
</dbReference>
<feature type="non-terminal residue" evidence="1">
    <location>
        <position position="206"/>
    </location>
</feature>
<dbReference type="PANTHER" id="PTHR36587:SF2">
    <property type="entry name" value="EXPRESSION SITE-ASSOCIATED GENE 3 (ESAG3)-LIKE PROTEIN"/>
    <property type="match status" value="1"/>
</dbReference>
<accession>A0AAW3CB79</accession>
<dbReference type="PANTHER" id="PTHR36587">
    <property type="entry name" value="EXPRESSION SITE-ASSOCIATED GENE 3 (ESAG3)-LIKE PROTEIN"/>
    <property type="match status" value="1"/>
</dbReference>
<name>A0AAW3CB79_9TRYP</name>
<proteinExistence type="predicted"/>
<dbReference type="AlphaFoldDB" id="A0AAW3CB79"/>
<keyword evidence="2" id="KW-1185">Reference proteome</keyword>
<protein>
    <submittedName>
        <fullName evidence="1">Uncharacterized protein</fullName>
    </submittedName>
</protein>
<comment type="caution">
    <text evidence="1">The sequence shown here is derived from an EMBL/GenBank/DDBJ whole genome shotgun (WGS) entry which is preliminary data.</text>
</comment>
<sequence>MAQTFHRGVAHSHRRRLSRSWRRCAGLFNRRAVPLVSAFAVVLLVTAAVLLTPRRYARVPDGSDLVIPYRSKAAVYRQNAAFVAPFPPGGGIGVANTSTRTVPAAVHSRSRRQEALEAEIEAYLASHGIRRERRTRVRFQIVSNVVDWKLCTTLGSAALAGLSIPVTGFNATYSHVRRFESYLNFVEREELHDEDIVVTMDSDIYW</sequence>